<evidence type="ECO:0000313" key="5">
    <source>
        <dbReference type="Proteomes" id="UP000460333"/>
    </source>
</evidence>
<name>A0A2I1J0Y3_BIFLN</name>
<dbReference type="InterPro" id="IPR010982">
    <property type="entry name" value="Lambda_DNA-bd_dom_sf"/>
</dbReference>
<evidence type="ECO:0000259" key="1">
    <source>
        <dbReference type="PROSITE" id="PS50943"/>
    </source>
</evidence>
<dbReference type="Proteomes" id="UP000451234">
    <property type="component" value="Unassembled WGS sequence"/>
</dbReference>
<dbReference type="GO" id="GO:0003677">
    <property type="term" value="F:DNA binding"/>
    <property type="evidence" value="ECO:0007669"/>
    <property type="project" value="InterPro"/>
</dbReference>
<dbReference type="CDD" id="cd00093">
    <property type="entry name" value="HTH_XRE"/>
    <property type="match status" value="1"/>
</dbReference>
<dbReference type="InterPro" id="IPR001387">
    <property type="entry name" value="Cro/C1-type_HTH"/>
</dbReference>
<dbReference type="Pfam" id="PF08667">
    <property type="entry name" value="BetR"/>
    <property type="match status" value="1"/>
</dbReference>
<dbReference type="Gene3D" id="1.10.260.40">
    <property type="entry name" value="lambda repressor-like DNA-binding domains"/>
    <property type="match status" value="1"/>
</dbReference>
<evidence type="ECO:0000313" key="3">
    <source>
        <dbReference type="EMBL" id="KAB7323397.1"/>
    </source>
</evidence>
<dbReference type="SUPFAM" id="SSF47413">
    <property type="entry name" value="lambda repressor-like DNA-binding domains"/>
    <property type="match status" value="1"/>
</dbReference>
<proteinExistence type="predicted"/>
<reference evidence="4 5" key="1">
    <citation type="journal article" date="2019" name="Nat. Med.">
        <title>A library of human gut bacterial isolates paired with longitudinal multiomics data enables mechanistic microbiome research.</title>
        <authorList>
            <person name="Poyet M."/>
            <person name="Groussin M."/>
            <person name="Gibbons S.M."/>
            <person name="Avila-Pacheco J."/>
            <person name="Jiang X."/>
            <person name="Kearney S.M."/>
            <person name="Perrotta A.R."/>
            <person name="Berdy B."/>
            <person name="Zhao S."/>
            <person name="Lieberman T.D."/>
            <person name="Swanson P.K."/>
            <person name="Smith M."/>
            <person name="Roesemann S."/>
            <person name="Alexander J.E."/>
            <person name="Rich S.A."/>
            <person name="Livny J."/>
            <person name="Vlamakis H."/>
            <person name="Clish C."/>
            <person name="Bullock K."/>
            <person name="Deik A."/>
            <person name="Scott J."/>
            <person name="Pierce K.A."/>
            <person name="Xavier R.J."/>
            <person name="Alm E.J."/>
        </authorList>
    </citation>
    <scope>NUCLEOTIDE SEQUENCE [LARGE SCALE GENOMIC DNA]</scope>
    <source>
        <strain evidence="2 5">BIOML-A118</strain>
        <strain evidence="3 4">BIOML-A75</strain>
    </source>
</reference>
<dbReference type="RefSeq" id="WP_080713831.1">
    <property type="nucleotide sequence ID" value="NZ_JADNJT010000002.1"/>
</dbReference>
<dbReference type="InterPro" id="IPR013975">
    <property type="entry name" value="Tscrpt_reg_BetR_N"/>
</dbReference>
<evidence type="ECO:0000313" key="2">
    <source>
        <dbReference type="EMBL" id="KAB7236818.1"/>
    </source>
</evidence>
<feature type="domain" description="HTH cro/C1-type" evidence="1">
    <location>
        <begin position="15"/>
        <end position="69"/>
    </location>
</feature>
<dbReference type="EMBL" id="WDRV01000003">
    <property type="protein sequence ID" value="KAB7323397.1"/>
    <property type="molecule type" value="Genomic_DNA"/>
</dbReference>
<comment type="caution">
    <text evidence="3">The sequence shown here is derived from an EMBL/GenBank/DDBJ whole genome shotgun (WGS) entry which is preliminary data.</text>
</comment>
<accession>A0A2I1J0Y3</accession>
<dbReference type="AlphaFoldDB" id="A0A2I1J0Y3"/>
<gene>
    <name evidence="3" type="ORF">GBB65_03935</name>
    <name evidence="2" type="ORF">GBC43_03795</name>
</gene>
<dbReference type="EMBL" id="WDTJ01000003">
    <property type="protein sequence ID" value="KAB7236818.1"/>
    <property type="molecule type" value="Genomic_DNA"/>
</dbReference>
<evidence type="ECO:0000313" key="4">
    <source>
        <dbReference type="Proteomes" id="UP000451234"/>
    </source>
</evidence>
<dbReference type="Proteomes" id="UP000460333">
    <property type="component" value="Unassembled WGS sequence"/>
</dbReference>
<protein>
    <submittedName>
        <fullName evidence="3">Helix-turn-helix transcriptional regulator</fullName>
    </submittedName>
</protein>
<dbReference type="PROSITE" id="PS50943">
    <property type="entry name" value="HTH_CROC1"/>
    <property type="match status" value="1"/>
</dbReference>
<sequence>MIMRMTHEMFTSTRIDEVRKQKKMSQSSYGHLIGVSQSTASRKLSGEIPFAADEVRVSASHFGVSADYLCGLTDDPSPVKVA</sequence>
<dbReference type="SMART" id="SM00530">
    <property type="entry name" value="HTH_XRE"/>
    <property type="match status" value="1"/>
</dbReference>
<organism evidence="3 4">
    <name type="scientific">Bifidobacterium longum</name>
    <dbReference type="NCBI Taxonomy" id="216816"/>
    <lineage>
        <taxon>Bacteria</taxon>
        <taxon>Bacillati</taxon>
        <taxon>Actinomycetota</taxon>
        <taxon>Actinomycetes</taxon>
        <taxon>Bifidobacteriales</taxon>
        <taxon>Bifidobacteriaceae</taxon>
        <taxon>Bifidobacterium</taxon>
    </lineage>
</organism>